<keyword evidence="4" id="KW-1185">Reference proteome</keyword>
<organism evidence="3 4">
    <name type="scientific">Cyclotella atomus</name>
    <dbReference type="NCBI Taxonomy" id="382360"/>
    <lineage>
        <taxon>Eukaryota</taxon>
        <taxon>Sar</taxon>
        <taxon>Stramenopiles</taxon>
        <taxon>Ochrophyta</taxon>
        <taxon>Bacillariophyta</taxon>
        <taxon>Coscinodiscophyceae</taxon>
        <taxon>Thalassiosirophycidae</taxon>
        <taxon>Stephanodiscales</taxon>
        <taxon>Stephanodiscaceae</taxon>
        <taxon>Cyclotella</taxon>
    </lineage>
</organism>
<dbReference type="EMBL" id="JALLPJ020000212">
    <property type="protein sequence ID" value="KAL3798622.1"/>
    <property type="molecule type" value="Genomic_DNA"/>
</dbReference>
<evidence type="ECO:0000313" key="4">
    <source>
        <dbReference type="Proteomes" id="UP001530400"/>
    </source>
</evidence>
<feature type="region of interest" description="Disordered" evidence="1">
    <location>
        <begin position="43"/>
        <end position="64"/>
    </location>
</feature>
<keyword evidence="2" id="KW-0732">Signal</keyword>
<evidence type="ECO:0000256" key="2">
    <source>
        <dbReference type="SAM" id="SignalP"/>
    </source>
</evidence>
<evidence type="ECO:0008006" key="5">
    <source>
        <dbReference type="Google" id="ProtNLM"/>
    </source>
</evidence>
<feature type="chain" id="PRO_5044833330" description="Chalcone isomerase domain-containing protein" evidence="2">
    <location>
        <begin position="32"/>
        <end position="681"/>
    </location>
</feature>
<dbReference type="Proteomes" id="UP001530400">
    <property type="component" value="Unassembled WGS sequence"/>
</dbReference>
<sequence>MLARELCRSLKASWLWMLVLFASIARSPTHGFVQESPVRLSRRPSLSSSIDDSSSLEPAAAPSISDEDVQKIRTNYFIASSGFSPSSKSIISSLLDKESSSDQDALKSMASLEQSNRQALLNRISSFGEEYADYVQETIEEWSKEWEFRESASKLASEKAKVKQQEQLDTFMAMVRVREGMKQSNQMCGDGRLRFGMPYGERKPASKGNQGLQEQPPLIVADDTKESKMDTPILSQIIEEKKSEPEQVGTTEPKEQIIQDSADKEPEPARTLAIESNENKSSTSVTAEVDTAEHANDDIKNDKNPLDNLSLVQESTKVESQEKKAPLEITEAEMAAAEQRAANAKAAQEKADARKQQILDAETKKKEESKAKAEAILSHAEEEERLRIEKEQVEAMKRKQQEEEAARVKAEEEAEKARMQAEVEELARQQAEEEAAELARLQEEEAARLKEEEEEAARLQAEQEEEQARLHAEAQRQRIDAVESKMQSLTDKATSVTFDAKLDDGLYLVGVGVRKKAIINVYSVAMYSSPPVLEALSVFPKGQQKKEAEVALRDAARSFDSTSPMTSFVLEMTFKADGKTIAAAIADSVKPRYSGADENVRELESLIFEGVKRKDGQATKGTIFRFDCSTQGVVVRVDGDEQGIVECDSLGSAFVDVFMDDKAVSPKLVESCIETWSGSGL</sequence>
<feature type="signal peptide" evidence="2">
    <location>
        <begin position="1"/>
        <end position="31"/>
    </location>
</feature>
<evidence type="ECO:0000256" key="1">
    <source>
        <dbReference type="SAM" id="MobiDB-lite"/>
    </source>
</evidence>
<feature type="compositionally biased region" description="Low complexity" evidence="1">
    <location>
        <begin position="43"/>
        <end position="56"/>
    </location>
</feature>
<dbReference type="InterPro" id="IPR016088">
    <property type="entry name" value="Chalcone_isomerase_3-sand"/>
</dbReference>
<dbReference type="InterPro" id="IPR036298">
    <property type="entry name" value="Chalcone_isomerase_sf"/>
</dbReference>
<feature type="region of interest" description="Disordered" evidence="1">
    <location>
        <begin position="259"/>
        <end position="306"/>
    </location>
</feature>
<dbReference type="PANTHER" id="PTHR47698:SF2">
    <property type="entry name" value="FATTY-ACID-BINDING PROTEIN 3, CHLOROPLASTIC"/>
    <property type="match status" value="1"/>
</dbReference>
<gene>
    <name evidence="3" type="ORF">ACHAWO_014031</name>
</gene>
<feature type="compositionally biased region" description="Basic and acidic residues" evidence="1">
    <location>
        <begin position="291"/>
        <end position="305"/>
    </location>
</feature>
<reference evidence="3 4" key="1">
    <citation type="submission" date="2024-10" db="EMBL/GenBank/DDBJ databases">
        <title>Updated reference genomes for cyclostephanoid diatoms.</title>
        <authorList>
            <person name="Roberts W.R."/>
            <person name="Alverson A.J."/>
        </authorList>
    </citation>
    <scope>NUCLEOTIDE SEQUENCE [LARGE SCALE GENOMIC DNA]</scope>
    <source>
        <strain evidence="3 4">AJA010-31</strain>
    </source>
</reference>
<dbReference type="AlphaFoldDB" id="A0ABD3QET6"/>
<dbReference type="SUPFAM" id="SSF54626">
    <property type="entry name" value="Chalcone isomerase"/>
    <property type="match status" value="1"/>
</dbReference>
<feature type="compositionally biased region" description="Basic and acidic residues" evidence="1">
    <location>
        <begin position="259"/>
        <end position="268"/>
    </location>
</feature>
<dbReference type="PANTHER" id="PTHR47698">
    <property type="entry name" value="FATTY-ACID-BINDING PROTEIN 3, CHLOROPLASTIC"/>
    <property type="match status" value="1"/>
</dbReference>
<feature type="compositionally biased region" description="Polar residues" evidence="1">
    <location>
        <begin position="274"/>
        <end position="286"/>
    </location>
</feature>
<dbReference type="Gene3D" id="3.50.70.10">
    <property type="match status" value="1"/>
</dbReference>
<evidence type="ECO:0000313" key="3">
    <source>
        <dbReference type="EMBL" id="KAL3798622.1"/>
    </source>
</evidence>
<comment type="caution">
    <text evidence="3">The sequence shown here is derived from an EMBL/GenBank/DDBJ whole genome shotgun (WGS) entry which is preliminary data.</text>
</comment>
<feature type="region of interest" description="Disordered" evidence="1">
    <location>
        <begin position="397"/>
        <end position="422"/>
    </location>
</feature>
<protein>
    <recommendedName>
        <fullName evidence="5">Chalcone isomerase domain-containing protein</fullName>
    </recommendedName>
</protein>
<name>A0ABD3QET6_9STRA</name>
<proteinExistence type="predicted"/>
<accession>A0ABD3QET6</accession>